<sequence>MLIGPMISHSFWQNALLVGVRTSTMSFFTMKFCCGEYLLANPWNFIFRRCESCALVGALGLFWGHFRFGALMRGHDLERVGRPDTLVVSG</sequence>
<dbReference type="Proteomes" id="UP000269945">
    <property type="component" value="Unassembled WGS sequence"/>
</dbReference>
<dbReference type="EMBL" id="CYRY02003570">
    <property type="protein sequence ID" value="VCW68184.1"/>
    <property type="molecule type" value="Genomic_DNA"/>
</dbReference>
<keyword evidence="2" id="KW-1185">Reference proteome</keyword>
<reference evidence="1 2" key="1">
    <citation type="submission" date="2018-10" db="EMBL/GenBank/DDBJ databases">
        <authorList>
            <person name="Ekblom R."/>
            <person name="Jareborg N."/>
        </authorList>
    </citation>
    <scope>NUCLEOTIDE SEQUENCE [LARGE SCALE GENOMIC DNA]</scope>
    <source>
        <tissue evidence="1">Muscle</tissue>
    </source>
</reference>
<evidence type="ECO:0000313" key="1">
    <source>
        <dbReference type="EMBL" id="VCW68184.1"/>
    </source>
</evidence>
<gene>
    <name evidence="1" type="ORF">BN2614_LOCUS1</name>
</gene>
<evidence type="ECO:0000313" key="2">
    <source>
        <dbReference type="Proteomes" id="UP000269945"/>
    </source>
</evidence>
<organism evidence="1 2">
    <name type="scientific">Gulo gulo</name>
    <name type="common">Wolverine</name>
    <name type="synonym">Gluton</name>
    <dbReference type="NCBI Taxonomy" id="48420"/>
    <lineage>
        <taxon>Eukaryota</taxon>
        <taxon>Metazoa</taxon>
        <taxon>Chordata</taxon>
        <taxon>Craniata</taxon>
        <taxon>Vertebrata</taxon>
        <taxon>Euteleostomi</taxon>
        <taxon>Mammalia</taxon>
        <taxon>Eutheria</taxon>
        <taxon>Laurasiatheria</taxon>
        <taxon>Carnivora</taxon>
        <taxon>Caniformia</taxon>
        <taxon>Musteloidea</taxon>
        <taxon>Mustelidae</taxon>
        <taxon>Guloninae</taxon>
        <taxon>Gulo</taxon>
    </lineage>
</organism>
<accession>A0A9X9LHG5</accession>
<proteinExistence type="predicted"/>
<name>A0A9X9LHG5_GULGU</name>
<protein>
    <submittedName>
        <fullName evidence="1">Uncharacterized protein</fullName>
    </submittedName>
</protein>
<dbReference type="AlphaFoldDB" id="A0A9X9LHG5"/>
<comment type="caution">
    <text evidence="1">The sequence shown here is derived from an EMBL/GenBank/DDBJ whole genome shotgun (WGS) entry which is preliminary data.</text>
</comment>